<gene>
    <name evidence="6" type="ORF">VaNZ11_005843</name>
</gene>
<dbReference type="Gene3D" id="3.15.10.10">
    <property type="entry name" value="Bactericidal permeability-increasing protein, domain 1"/>
    <property type="match status" value="1"/>
</dbReference>
<dbReference type="Gene3D" id="3.15.20.10">
    <property type="entry name" value="Bactericidal permeability-increasing protein, domain 2"/>
    <property type="match status" value="1"/>
</dbReference>
<feature type="domain" description="Lipid-binding serum glycoprotein C-terminal" evidence="5">
    <location>
        <begin position="385"/>
        <end position="504"/>
    </location>
</feature>
<dbReference type="InterPro" id="IPR032942">
    <property type="entry name" value="BPI/LBP/Plunc"/>
</dbReference>
<dbReference type="InterPro" id="IPR017942">
    <property type="entry name" value="Lipid-bd_serum_glycop_N"/>
</dbReference>
<dbReference type="Pfam" id="PF01273">
    <property type="entry name" value="LBP_BPI_CETP"/>
    <property type="match status" value="1"/>
</dbReference>
<evidence type="ECO:0000313" key="7">
    <source>
        <dbReference type="Proteomes" id="UP001165090"/>
    </source>
</evidence>
<keyword evidence="7" id="KW-1185">Reference proteome</keyword>
<feature type="signal peptide" evidence="3">
    <location>
        <begin position="1"/>
        <end position="22"/>
    </location>
</feature>
<dbReference type="Pfam" id="PF02886">
    <property type="entry name" value="LBP_BPI_CETP_C"/>
    <property type="match status" value="1"/>
</dbReference>
<reference evidence="6 7" key="1">
    <citation type="journal article" date="2023" name="IScience">
        <title>Expanded male sex-determining region conserved during the evolution of homothallism in the green alga Volvox.</title>
        <authorList>
            <person name="Yamamoto K."/>
            <person name="Matsuzaki R."/>
            <person name="Mahakham W."/>
            <person name="Heman W."/>
            <person name="Sekimoto H."/>
            <person name="Kawachi M."/>
            <person name="Minakuchi Y."/>
            <person name="Toyoda A."/>
            <person name="Nozaki H."/>
        </authorList>
    </citation>
    <scope>NUCLEOTIDE SEQUENCE [LARGE SCALE GENOMIC DNA]</scope>
    <source>
        <strain evidence="6 7">NIES-4468</strain>
    </source>
</reference>
<sequence length="609" mass="64976">MTGQTLAVIALFALIHPAYVSGFPFLNVLWSRSRVNVPGPRSAAAAASSHALSELGLELSENRPAGIALAARQGLFDYSIGVTLMFLSQRLQGQSVPDVSKRFSIPVVGSFELQLTDIMIAEFACSTSSANLTILGDGFFHLLASDIAANLTFQWRWAKAGLSGRGEGELRLGGGTIDWVFDVRKDENLQKPQLQVVTANSNFNSVDLKIHSYSADWLYQAVLTLFNEAVERQVQRSVASALDNDVPDRINTVLGSLPTRLDVRGLPFSASFEYSIYTAAFVLVKGFGEVEVPQEPATMTTTAAAAGAAAAANAIADADAVLHSRRLVATAAAATFDANADTITAQKPLLRGTLGGFSVATAAGEAVGVAEMTACPFETSQLPLSEEVIAADHGMVSIYVHEATANCLLWGLYQSGKLAITLRDGTIPGLTITTDILALLVPELPTKYPHQRLNINVEALVAPSVSFGSENAGATFSASYRLSLVVANESLGNPEVVRLRANLTFNGAFDWDTTTVGSVVAHHVVESSELSVPAEQWDNTVMWLLESYGSLATMRQVVELAVRTPITSLVTLARTQAATWDRWYGLSADVELRLPPPPPASRASVITQV</sequence>
<evidence type="ECO:0000256" key="1">
    <source>
        <dbReference type="ARBA" id="ARBA00007292"/>
    </source>
</evidence>
<feature type="domain" description="Lipid-binding serum glycoprotein N-terminal" evidence="4">
    <location>
        <begin position="79"/>
        <end position="242"/>
    </location>
</feature>
<dbReference type="InterPro" id="IPR001124">
    <property type="entry name" value="Lipid-bd_serum_glycop_C"/>
</dbReference>
<accession>A0ABQ5RZE0</accession>
<evidence type="ECO:0000259" key="4">
    <source>
        <dbReference type="Pfam" id="PF01273"/>
    </source>
</evidence>
<dbReference type="EMBL" id="BSDZ01000014">
    <property type="protein sequence ID" value="GLI62986.1"/>
    <property type="molecule type" value="Genomic_DNA"/>
</dbReference>
<keyword evidence="2" id="KW-1015">Disulfide bond</keyword>
<keyword evidence="3" id="KW-0732">Signal</keyword>
<dbReference type="SUPFAM" id="SSF55394">
    <property type="entry name" value="Bactericidal permeability-increasing protein, BPI"/>
    <property type="match status" value="2"/>
</dbReference>
<comment type="caution">
    <text evidence="6">The sequence shown here is derived from an EMBL/GenBank/DDBJ whole genome shotgun (WGS) entry which is preliminary data.</text>
</comment>
<dbReference type="PANTHER" id="PTHR10504">
    <property type="entry name" value="BACTERICIDAL PERMEABILITY-INCREASING BPI PROTEIN-RELATED"/>
    <property type="match status" value="1"/>
</dbReference>
<name>A0ABQ5RZE0_9CHLO</name>
<protein>
    <recommendedName>
        <fullName evidence="8">Lipid-binding serum glycoprotein C-terminal domain-containing protein</fullName>
    </recommendedName>
</protein>
<organism evidence="6 7">
    <name type="scientific">Volvox africanus</name>
    <dbReference type="NCBI Taxonomy" id="51714"/>
    <lineage>
        <taxon>Eukaryota</taxon>
        <taxon>Viridiplantae</taxon>
        <taxon>Chlorophyta</taxon>
        <taxon>core chlorophytes</taxon>
        <taxon>Chlorophyceae</taxon>
        <taxon>CS clade</taxon>
        <taxon>Chlamydomonadales</taxon>
        <taxon>Volvocaceae</taxon>
        <taxon>Volvox</taxon>
    </lineage>
</organism>
<evidence type="ECO:0000256" key="2">
    <source>
        <dbReference type="ARBA" id="ARBA00023157"/>
    </source>
</evidence>
<comment type="similarity">
    <text evidence="1">Belongs to the BPI/LBP/Plunc superfamily. BPI/LBP family.</text>
</comment>
<dbReference type="InterPro" id="IPR017943">
    <property type="entry name" value="Bactericidal_perm-incr_a/b_dom"/>
</dbReference>
<dbReference type="Proteomes" id="UP001165090">
    <property type="component" value="Unassembled WGS sequence"/>
</dbReference>
<evidence type="ECO:0000313" key="6">
    <source>
        <dbReference type="EMBL" id="GLI62986.1"/>
    </source>
</evidence>
<dbReference type="PANTHER" id="PTHR10504:SF131">
    <property type="entry name" value="BPI2 DOMAIN-CONTAINING PROTEIN"/>
    <property type="match status" value="1"/>
</dbReference>
<proteinExistence type="inferred from homology"/>
<evidence type="ECO:0008006" key="8">
    <source>
        <dbReference type="Google" id="ProtNLM"/>
    </source>
</evidence>
<feature type="chain" id="PRO_5045123035" description="Lipid-binding serum glycoprotein C-terminal domain-containing protein" evidence="3">
    <location>
        <begin position="23"/>
        <end position="609"/>
    </location>
</feature>
<evidence type="ECO:0000256" key="3">
    <source>
        <dbReference type="SAM" id="SignalP"/>
    </source>
</evidence>
<evidence type="ECO:0000259" key="5">
    <source>
        <dbReference type="Pfam" id="PF02886"/>
    </source>
</evidence>